<dbReference type="GO" id="GO:0009734">
    <property type="term" value="P:auxin-activated signaling pathway"/>
    <property type="evidence" value="ECO:0007669"/>
    <property type="project" value="UniProtKB-KW"/>
</dbReference>
<feature type="region of interest" description="Disordered" evidence="11">
    <location>
        <begin position="1"/>
        <end position="26"/>
    </location>
</feature>
<feature type="region of interest" description="Disordered" evidence="11">
    <location>
        <begin position="69"/>
        <end position="120"/>
    </location>
</feature>
<feature type="region of interest" description="Disordered" evidence="11">
    <location>
        <begin position="267"/>
        <end position="297"/>
    </location>
</feature>
<protein>
    <submittedName>
        <fullName evidence="12">Protein lateral root primordium 1</fullName>
    </submittedName>
</protein>
<dbReference type="PANTHER" id="PTHR31604">
    <property type="entry name" value="PROTEIN LATERAL ROOT PRIMORDIUM 1"/>
    <property type="match status" value="1"/>
</dbReference>
<dbReference type="PANTHER" id="PTHR31604:SF30">
    <property type="entry name" value="PROTEIN LATERAL ROOT PRIMORDIUM 1"/>
    <property type="match status" value="1"/>
</dbReference>
<evidence type="ECO:0000313" key="12">
    <source>
        <dbReference type="EMBL" id="KAK7842085.1"/>
    </source>
</evidence>
<dbReference type="InterPro" id="IPR007818">
    <property type="entry name" value="SHI"/>
</dbReference>
<dbReference type="GO" id="GO:0046872">
    <property type="term" value="F:metal ion binding"/>
    <property type="evidence" value="ECO:0007669"/>
    <property type="project" value="UniProtKB-KW"/>
</dbReference>
<name>A0AAW0KTF2_QUESU</name>
<feature type="compositionally biased region" description="Basic residues" evidence="11">
    <location>
        <begin position="332"/>
        <end position="343"/>
    </location>
</feature>
<dbReference type="AlphaFoldDB" id="A0AAW0KTF2"/>
<evidence type="ECO:0000256" key="6">
    <source>
        <dbReference type="ARBA" id="ARBA00023070"/>
    </source>
</evidence>
<keyword evidence="6" id="KW-0073">Auxin biosynthesis</keyword>
<gene>
    <name evidence="12" type="primary">LRP1_0</name>
    <name evidence="12" type="ORF">CFP56_014314</name>
</gene>
<dbReference type="GO" id="GO:0003677">
    <property type="term" value="F:DNA binding"/>
    <property type="evidence" value="ECO:0007669"/>
    <property type="project" value="UniProtKB-KW"/>
</dbReference>
<feature type="compositionally biased region" description="Low complexity" evidence="11">
    <location>
        <begin position="274"/>
        <end position="287"/>
    </location>
</feature>
<sequence>MQSGGGIGGSNTTSSSTTTCQDCGNQAKKDCTHRRCRTCCKSRGYDCATHVKSTWVPAARRRERQLMAGATGVAAGSSGSTSGAKKPRLIASQTTTTSHTSTSNTTPPRSFDTSSSHQDVSFKDALPGQVRAPAVFKCVRVTAVEDGEDEFAYQAVVKIGGHVFKGFLYDQGVENNSNREGYPNISELHLGGGGGGNSNGGNGGRNGASSSSPMLDPTDVYAASGGGGLLGGSSYVVATTRRLPSDSGAFADWVASSSSSRAAAPDELSLGFNAGPTAPGPSSTTGPMWSSGSNTTRPLNYGLATPTQTDMPMVGLRDVFVVATPASSFHHNLNHHHHHHHHHDQSNMLSDPHSQFNSSNPATALGVGVGVGVIPLLTASPCAPQNLALDDDTRSNTTSSSTTTCQDCGNQAKKDCTHRRCRTCCKSRGYDCATHVKSTWVPAARRRERQLMAGATGVAAGSSGSTSGAKKPRLIASQTTTTSHTSTSNTTPPRSFDTSSSHQDVSFKDALPGQVRAPAVFKCVRVTAVEDGEDEFAYQAVVKIGGHVFKGFLYDQGVENNSNREGYPNISELHLGGGGGGNSNGGNGGRNGASSSSPMLDPTDVYAASGGGGLLGGSSYGNPIN</sequence>
<feature type="region of interest" description="Disordered" evidence="11">
    <location>
        <begin position="179"/>
        <end position="218"/>
    </location>
</feature>
<keyword evidence="10" id="KW-0927">Auxin signaling pathway</keyword>
<dbReference type="InterPro" id="IPR006510">
    <property type="entry name" value="Znf_LRP1"/>
</dbReference>
<feature type="compositionally biased region" description="Low complexity" evidence="11">
    <location>
        <begin position="10"/>
        <end position="19"/>
    </location>
</feature>
<evidence type="ECO:0000256" key="10">
    <source>
        <dbReference type="ARBA" id="ARBA00023294"/>
    </source>
</evidence>
<accession>A0AAW0KTF2</accession>
<dbReference type="InterPro" id="IPR006511">
    <property type="entry name" value="SHI_C"/>
</dbReference>
<evidence type="ECO:0000256" key="4">
    <source>
        <dbReference type="ARBA" id="ARBA00022723"/>
    </source>
</evidence>
<keyword evidence="13" id="KW-1185">Reference proteome</keyword>
<feature type="compositionally biased region" description="Polar residues" evidence="11">
    <location>
        <begin position="492"/>
        <end position="504"/>
    </location>
</feature>
<feature type="compositionally biased region" description="Polar residues" evidence="11">
    <location>
        <begin position="288"/>
        <end position="297"/>
    </location>
</feature>
<keyword evidence="9" id="KW-0539">Nucleus</keyword>
<dbReference type="NCBIfam" id="TIGR01623">
    <property type="entry name" value="put_zinc_LRP1"/>
    <property type="match status" value="2"/>
</dbReference>
<feature type="compositionally biased region" description="Low complexity" evidence="11">
    <location>
        <begin position="92"/>
        <end position="106"/>
    </location>
</feature>
<dbReference type="GO" id="GO:0045893">
    <property type="term" value="P:positive regulation of DNA-templated transcription"/>
    <property type="evidence" value="ECO:0007669"/>
    <property type="project" value="TreeGrafter"/>
</dbReference>
<feature type="compositionally biased region" description="Gly residues" evidence="11">
    <location>
        <begin position="575"/>
        <end position="591"/>
    </location>
</feature>
<proteinExistence type="inferred from homology"/>
<dbReference type="NCBIfam" id="TIGR01624">
    <property type="entry name" value="LRP1_Cterm"/>
    <property type="match status" value="2"/>
</dbReference>
<feature type="region of interest" description="Disordered" evidence="11">
    <location>
        <begin position="454"/>
        <end position="505"/>
    </location>
</feature>
<evidence type="ECO:0000256" key="9">
    <source>
        <dbReference type="ARBA" id="ARBA00023242"/>
    </source>
</evidence>
<dbReference type="GO" id="GO:0005634">
    <property type="term" value="C:nucleus"/>
    <property type="evidence" value="ECO:0007669"/>
    <property type="project" value="UniProtKB-SubCell"/>
</dbReference>
<evidence type="ECO:0000256" key="7">
    <source>
        <dbReference type="ARBA" id="ARBA00023125"/>
    </source>
</evidence>
<dbReference type="Proteomes" id="UP000237347">
    <property type="component" value="Unassembled WGS sequence"/>
</dbReference>
<evidence type="ECO:0000256" key="5">
    <source>
        <dbReference type="ARBA" id="ARBA00022833"/>
    </source>
</evidence>
<evidence type="ECO:0000256" key="1">
    <source>
        <dbReference type="ARBA" id="ARBA00004123"/>
    </source>
</evidence>
<feature type="compositionally biased region" description="Polar residues" evidence="11">
    <location>
        <begin position="346"/>
        <end position="357"/>
    </location>
</feature>
<evidence type="ECO:0000313" key="13">
    <source>
        <dbReference type="Proteomes" id="UP000237347"/>
    </source>
</evidence>
<dbReference type="Pfam" id="PF05142">
    <property type="entry name" value="DUF702"/>
    <property type="match status" value="2"/>
</dbReference>
<comment type="similarity">
    <text evidence="2">Belongs to the SHI protein family.</text>
</comment>
<keyword evidence="5" id="KW-0862">Zinc</keyword>
<evidence type="ECO:0000256" key="2">
    <source>
        <dbReference type="ARBA" id="ARBA00006911"/>
    </source>
</evidence>
<feature type="region of interest" description="Disordered" evidence="11">
    <location>
        <begin position="332"/>
        <end position="357"/>
    </location>
</feature>
<reference evidence="12 13" key="1">
    <citation type="journal article" date="2018" name="Sci. Data">
        <title>The draft genome sequence of cork oak.</title>
        <authorList>
            <person name="Ramos A.M."/>
            <person name="Usie A."/>
            <person name="Barbosa P."/>
            <person name="Barros P.M."/>
            <person name="Capote T."/>
            <person name="Chaves I."/>
            <person name="Simoes F."/>
            <person name="Abreu I."/>
            <person name="Carrasquinho I."/>
            <person name="Faro C."/>
            <person name="Guimaraes J.B."/>
            <person name="Mendonca D."/>
            <person name="Nobrega F."/>
            <person name="Rodrigues L."/>
            <person name="Saibo N.J.M."/>
            <person name="Varela M.C."/>
            <person name="Egas C."/>
            <person name="Matos J."/>
            <person name="Miguel C.M."/>
            <person name="Oliveira M.M."/>
            <person name="Ricardo C.P."/>
            <person name="Goncalves S."/>
        </authorList>
    </citation>
    <scope>NUCLEOTIDE SEQUENCE [LARGE SCALE GENOMIC DNA]</scope>
    <source>
        <strain evidence="13">cv. HL8</strain>
    </source>
</reference>
<organism evidence="12 13">
    <name type="scientific">Quercus suber</name>
    <name type="common">Cork oak</name>
    <dbReference type="NCBI Taxonomy" id="58331"/>
    <lineage>
        <taxon>Eukaryota</taxon>
        <taxon>Viridiplantae</taxon>
        <taxon>Streptophyta</taxon>
        <taxon>Embryophyta</taxon>
        <taxon>Tracheophyta</taxon>
        <taxon>Spermatophyta</taxon>
        <taxon>Magnoliopsida</taxon>
        <taxon>eudicotyledons</taxon>
        <taxon>Gunneridae</taxon>
        <taxon>Pentapetalae</taxon>
        <taxon>rosids</taxon>
        <taxon>fabids</taxon>
        <taxon>Fagales</taxon>
        <taxon>Fagaceae</taxon>
        <taxon>Quercus</taxon>
    </lineage>
</organism>
<evidence type="ECO:0000256" key="3">
    <source>
        <dbReference type="ARBA" id="ARBA00022473"/>
    </source>
</evidence>
<keyword evidence="8" id="KW-0010">Activator</keyword>
<evidence type="ECO:0000256" key="11">
    <source>
        <dbReference type="SAM" id="MobiDB-lite"/>
    </source>
</evidence>
<keyword evidence="3" id="KW-0217">Developmental protein</keyword>
<dbReference type="EMBL" id="PKMF04000227">
    <property type="protein sequence ID" value="KAK7842085.1"/>
    <property type="molecule type" value="Genomic_DNA"/>
</dbReference>
<feature type="compositionally biased region" description="Low complexity" evidence="11">
    <location>
        <begin position="69"/>
        <end position="84"/>
    </location>
</feature>
<keyword evidence="7" id="KW-0238">DNA-binding</keyword>
<feature type="compositionally biased region" description="Low complexity" evidence="11">
    <location>
        <begin position="477"/>
        <end position="491"/>
    </location>
</feature>
<comment type="caution">
    <text evidence="12">The sequence shown here is derived from an EMBL/GenBank/DDBJ whole genome shotgun (WGS) entry which is preliminary data.</text>
</comment>
<dbReference type="GO" id="GO:0003700">
    <property type="term" value="F:DNA-binding transcription factor activity"/>
    <property type="evidence" value="ECO:0007669"/>
    <property type="project" value="InterPro"/>
</dbReference>
<keyword evidence="4" id="KW-0479">Metal-binding</keyword>
<comment type="subcellular location">
    <subcellularLocation>
        <location evidence="1">Nucleus</location>
    </subcellularLocation>
</comment>
<feature type="region of interest" description="Disordered" evidence="11">
    <location>
        <begin position="564"/>
        <end position="603"/>
    </location>
</feature>
<evidence type="ECO:0000256" key="8">
    <source>
        <dbReference type="ARBA" id="ARBA00023159"/>
    </source>
</evidence>
<feature type="compositionally biased region" description="Low complexity" evidence="11">
    <location>
        <begin position="454"/>
        <end position="469"/>
    </location>
</feature>
<dbReference type="GO" id="GO:0009851">
    <property type="term" value="P:auxin biosynthetic process"/>
    <property type="evidence" value="ECO:0007669"/>
    <property type="project" value="UniProtKB-KW"/>
</dbReference>
<feature type="compositionally biased region" description="Gly residues" evidence="11">
    <location>
        <begin position="190"/>
        <end position="206"/>
    </location>
</feature>
<feature type="compositionally biased region" description="Polar residues" evidence="11">
    <location>
        <begin position="107"/>
        <end position="119"/>
    </location>
</feature>